<evidence type="ECO:0000313" key="2">
    <source>
        <dbReference type="Proteomes" id="UP000823935"/>
    </source>
</evidence>
<dbReference type="NCBIfam" id="NF005576">
    <property type="entry name" value="PRK07261.1"/>
    <property type="match status" value="1"/>
</dbReference>
<dbReference type="EMBL" id="DVIQ01000099">
    <property type="protein sequence ID" value="HIS32770.1"/>
    <property type="molecule type" value="Genomic_DNA"/>
</dbReference>
<dbReference type="Proteomes" id="UP000823935">
    <property type="component" value="Unassembled WGS sequence"/>
</dbReference>
<comment type="caution">
    <text evidence="1">The sequence shown here is derived from an EMBL/GenBank/DDBJ whole genome shotgun (WGS) entry which is preliminary data.</text>
</comment>
<name>A0A9D1EV09_9FIRM</name>
<gene>
    <name evidence="1" type="ORF">IAB44_14680</name>
</gene>
<reference evidence="1" key="2">
    <citation type="journal article" date="2021" name="PeerJ">
        <title>Extensive microbial diversity within the chicken gut microbiome revealed by metagenomics and culture.</title>
        <authorList>
            <person name="Gilroy R."/>
            <person name="Ravi A."/>
            <person name="Getino M."/>
            <person name="Pursley I."/>
            <person name="Horton D.L."/>
            <person name="Alikhan N.F."/>
            <person name="Baker D."/>
            <person name="Gharbi K."/>
            <person name="Hall N."/>
            <person name="Watson M."/>
            <person name="Adriaenssens E.M."/>
            <person name="Foster-Nyarko E."/>
            <person name="Jarju S."/>
            <person name="Secka A."/>
            <person name="Antonio M."/>
            <person name="Oren A."/>
            <person name="Chaudhuri R.R."/>
            <person name="La Ragione R."/>
            <person name="Hildebrand F."/>
            <person name="Pallen M.J."/>
        </authorList>
    </citation>
    <scope>NUCLEOTIDE SEQUENCE</scope>
    <source>
        <strain evidence="1">CHK190-19873</strain>
    </source>
</reference>
<reference evidence="1" key="1">
    <citation type="submission" date="2020-10" db="EMBL/GenBank/DDBJ databases">
        <authorList>
            <person name="Gilroy R."/>
        </authorList>
    </citation>
    <scope>NUCLEOTIDE SEQUENCE</scope>
    <source>
        <strain evidence="1">CHK190-19873</strain>
    </source>
</reference>
<protein>
    <submittedName>
        <fullName evidence="1">DNA topology modulation protein</fullName>
    </submittedName>
</protein>
<dbReference type="PANTHER" id="PTHR37816">
    <property type="entry name" value="YALI0E33011P"/>
    <property type="match status" value="1"/>
</dbReference>
<proteinExistence type="predicted"/>
<sequence>MKIAIIGYSGCGKSTLARYLGKKYKAEVLYLDKVHWLPGWREQERDREKAAVRRFLDTHSSWVIDGNYGDLLYGRRLREADQILFLNFNRVACLCRALKRYLRFRGQSRDSMTPGCPEKLDAEFVRWILWDGRRKKYRDRYRAVMRKYPEKVVVIRGQRELERYKKSLPLSPASFTYAANSRCLH</sequence>
<dbReference type="InterPro" id="IPR052922">
    <property type="entry name" value="Cytidylate_Kinase-2"/>
</dbReference>
<organism evidence="1 2">
    <name type="scientific">Candidatus Limivivens intestinipullorum</name>
    <dbReference type="NCBI Taxonomy" id="2840858"/>
    <lineage>
        <taxon>Bacteria</taxon>
        <taxon>Bacillati</taxon>
        <taxon>Bacillota</taxon>
        <taxon>Clostridia</taxon>
        <taxon>Lachnospirales</taxon>
        <taxon>Lachnospiraceae</taxon>
        <taxon>Lachnospiraceae incertae sedis</taxon>
        <taxon>Candidatus Limivivens</taxon>
    </lineage>
</organism>
<dbReference type="Gene3D" id="3.40.50.300">
    <property type="entry name" value="P-loop containing nucleotide triphosphate hydrolases"/>
    <property type="match status" value="1"/>
</dbReference>
<evidence type="ECO:0000313" key="1">
    <source>
        <dbReference type="EMBL" id="HIS32770.1"/>
    </source>
</evidence>
<dbReference type="PANTHER" id="PTHR37816:SF3">
    <property type="entry name" value="MODULATES DNA TOPOLOGY"/>
    <property type="match status" value="1"/>
</dbReference>
<dbReference type="InterPro" id="IPR027417">
    <property type="entry name" value="P-loop_NTPase"/>
</dbReference>
<dbReference type="SUPFAM" id="SSF52540">
    <property type="entry name" value="P-loop containing nucleoside triphosphate hydrolases"/>
    <property type="match status" value="1"/>
</dbReference>
<accession>A0A9D1EV09</accession>
<dbReference type="AlphaFoldDB" id="A0A9D1EV09"/>